<dbReference type="InterPro" id="IPR043502">
    <property type="entry name" value="DNA/RNA_pol_sf"/>
</dbReference>
<dbReference type="InterPro" id="IPR000477">
    <property type="entry name" value="RT_dom"/>
</dbReference>
<keyword evidence="3" id="KW-1185">Reference proteome</keyword>
<dbReference type="KEGG" id="tpal:117652058"/>
<accession>A0A6P9A5R9</accession>
<dbReference type="Proteomes" id="UP000515158">
    <property type="component" value="Unplaced"/>
</dbReference>
<gene>
    <name evidence="4" type="primary">LOC117652058</name>
</gene>
<proteinExistence type="predicted"/>
<reference evidence="4" key="1">
    <citation type="submission" date="2025-08" db="UniProtKB">
        <authorList>
            <consortium name="RefSeq"/>
        </authorList>
    </citation>
    <scope>IDENTIFICATION</scope>
    <source>
        <tissue evidence="4">Total insect</tissue>
    </source>
</reference>
<organism evidence="4">
    <name type="scientific">Thrips palmi</name>
    <name type="common">Melon thrips</name>
    <dbReference type="NCBI Taxonomy" id="161013"/>
    <lineage>
        <taxon>Eukaryota</taxon>
        <taxon>Metazoa</taxon>
        <taxon>Ecdysozoa</taxon>
        <taxon>Arthropoda</taxon>
        <taxon>Hexapoda</taxon>
        <taxon>Insecta</taxon>
        <taxon>Pterygota</taxon>
        <taxon>Neoptera</taxon>
        <taxon>Paraneoptera</taxon>
        <taxon>Thysanoptera</taxon>
        <taxon>Terebrantia</taxon>
        <taxon>Thripoidea</taxon>
        <taxon>Thripidae</taxon>
        <taxon>Thrips</taxon>
    </lineage>
</organism>
<dbReference type="RefSeq" id="XP_034252584.1">
    <property type="nucleotide sequence ID" value="XM_034396693.1"/>
</dbReference>
<evidence type="ECO:0000313" key="4">
    <source>
        <dbReference type="RefSeq" id="XP_034252584.1"/>
    </source>
</evidence>
<keyword evidence="1" id="KW-0175">Coiled coil</keyword>
<feature type="domain" description="Reverse transcriptase" evidence="2">
    <location>
        <begin position="147"/>
        <end position="375"/>
    </location>
</feature>
<dbReference type="PANTHER" id="PTHR19446">
    <property type="entry name" value="REVERSE TRANSCRIPTASES"/>
    <property type="match status" value="1"/>
</dbReference>
<dbReference type="GO" id="GO:0071897">
    <property type="term" value="P:DNA biosynthetic process"/>
    <property type="evidence" value="ECO:0007669"/>
    <property type="project" value="UniProtKB-ARBA"/>
</dbReference>
<evidence type="ECO:0000256" key="1">
    <source>
        <dbReference type="SAM" id="Coils"/>
    </source>
</evidence>
<dbReference type="SUPFAM" id="SSF56672">
    <property type="entry name" value="DNA/RNA polymerases"/>
    <property type="match status" value="1"/>
</dbReference>
<dbReference type="AlphaFoldDB" id="A0A6P9A5R9"/>
<evidence type="ECO:0000259" key="2">
    <source>
        <dbReference type="PROSITE" id="PS50878"/>
    </source>
</evidence>
<protein>
    <submittedName>
        <fullName evidence="4">Uncharacterized protein LOC117652058</fullName>
    </submittedName>
</protein>
<dbReference type="OrthoDB" id="10065625at2759"/>
<dbReference type="InParanoid" id="A0A6P9A5R9"/>
<sequence>MSLPKGLPTVIPGEEIIDDIKAIGYKVQHVARVAKTGQRSDAIRVRLAAEKKSESFKKVAALCYLKCPGARHYPDCVEDTTDPDFEPYCQQCSTKGHRATYRGCIEYRDYEDKQLKNQPGKTPPAALKRLKEQAETAKQERIEKQREFQQRAEAAKIWKEAIVKVLLKPGKDPSKPASYRPISLLSTLSKLYERCILDFILEEEEHLGVLPPEQFGFRSQHSTVLQLARILDYTVSSAEAGETTVMAALDLEAAFDRVPPEELILKLQEQGFSSQIVLLVKNFVTGRSLRVRVKRLCHMYDEILQAVQQLDQEMATHNQVLQNQEEESDIEEEAGYDSDAMKNVGNYSETIQNFQTNELRATRFPLKTVKIVQTF</sequence>
<feature type="coiled-coil region" evidence="1">
    <location>
        <begin position="307"/>
        <end position="334"/>
    </location>
</feature>
<dbReference type="GeneID" id="117652058"/>
<dbReference type="Pfam" id="PF00078">
    <property type="entry name" value="RVT_1"/>
    <property type="match status" value="1"/>
</dbReference>
<name>A0A6P9A5R9_THRPL</name>
<evidence type="ECO:0000313" key="3">
    <source>
        <dbReference type="Proteomes" id="UP000515158"/>
    </source>
</evidence>
<dbReference type="PROSITE" id="PS50878">
    <property type="entry name" value="RT_POL"/>
    <property type="match status" value="1"/>
</dbReference>